<dbReference type="Gene3D" id="3.40.30.20">
    <property type="match status" value="1"/>
</dbReference>
<dbReference type="InterPro" id="IPR002938">
    <property type="entry name" value="FAD-bd"/>
</dbReference>
<dbReference type="InterPro" id="IPR036188">
    <property type="entry name" value="FAD/NAD-bd_sf"/>
</dbReference>
<reference evidence="6" key="1">
    <citation type="journal article" date="2020" name="Fungal Divers.">
        <title>Resolving the Mortierellaceae phylogeny through synthesis of multi-gene phylogenetics and phylogenomics.</title>
        <authorList>
            <person name="Vandepol N."/>
            <person name="Liber J."/>
            <person name="Desiro A."/>
            <person name="Na H."/>
            <person name="Kennedy M."/>
            <person name="Barry K."/>
            <person name="Grigoriev I.V."/>
            <person name="Miller A.N."/>
            <person name="O'Donnell K."/>
            <person name="Stajich J.E."/>
            <person name="Bonito G."/>
        </authorList>
    </citation>
    <scope>NUCLEOTIDE SEQUENCE</scope>
    <source>
        <strain evidence="6">REB-010B</strain>
    </source>
</reference>
<comment type="cofactor">
    <cofactor evidence="1">
        <name>FAD</name>
        <dbReference type="ChEBI" id="CHEBI:57692"/>
    </cofactor>
</comment>
<keyword evidence="3" id="KW-0274">FAD</keyword>
<dbReference type="PANTHER" id="PTHR43004">
    <property type="entry name" value="TRK SYSTEM POTASSIUM UPTAKE PROTEIN"/>
    <property type="match status" value="1"/>
</dbReference>
<dbReference type="InterPro" id="IPR038220">
    <property type="entry name" value="PHOX_C_sf"/>
</dbReference>
<evidence type="ECO:0000313" key="6">
    <source>
        <dbReference type="EMBL" id="KAG0310415.1"/>
    </source>
</evidence>
<keyword evidence="2" id="KW-0285">Flavoprotein</keyword>
<dbReference type="SUPFAM" id="SSF51905">
    <property type="entry name" value="FAD/NAD(P)-binding domain"/>
    <property type="match status" value="1"/>
</dbReference>
<dbReference type="Gene3D" id="3.50.50.60">
    <property type="entry name" value="FAD/NAD(P)-binding domain"/>
    <property type="match status" value="1"/>
</dbReference>
<evidence type="ECO:0000259" key="5">
    <source>
        <dbReference type="Pfam" id="PF01494"/>
    </source>
</evidence>
<dbReference type="Proteomes" id="UP000738325">
    <property type="component" value="Unassembled WGS sequence"/>
</dbReference>
<dbReference type="PANTHER" id="PTHR43004:SF19">
    <property type="entry name" value="BINDING MONOOXYGENASE, PUTATIVE (JCVI)-RELATED"/>
    <property type="match status" value="1"/>
</dbReference>
<comment type="caution">
    <text evidence="6">The sequence shown here is derived from an EMBL/GenBank/DDBJ whole genome shotgun (WGS) entry which is preliminary data.</text>
</comment>
<dbReference type="InterPro" id="IPR050641">
    <property type="entry name" value="RIFMO-like"/>
</dbReference>
<dbReference type="GO" id="GO:0071949">
    <property type="term" value="F:FAD binding"/>
    <property type="evidence" value="ECO:0007669"/>
    <property type="project" value="InterPro"/>
</dbReference>
<dbReference type="PRINTS" id="PR00420">
    <property type="entry name" value="RNGMNOXGNASE"/>
</dbReference>
<dbReference type="Gene3D" id="3.30.9.10">
    <property type="entry name" value="D-Amino Acid Oxidase, subunit A, domain 2"/>
    <property type="match status" value="1"/>
</dbReference>
<evidence type="ECO:0000256" key="1">
    <source>
        <dbReference type="ARBA" id="ARBA00001974"/>
    </source>
</evidence>
<evidence type="ECO:0000256" key="2">
    <source>
        <dbReference type="ARBA" id="ARBA00022630"/>
    </source>
</evidence>
<protein>
    <recommendedName>
        <fullName evidence="5">FAD-binding domain-containing protein</fullName>
    </recommendedName>
</protein>
<gene>
    <name evidence="6" type="ORF">BGZ99_000393</name>
</gene>
<keyword evidence="4" id="KW-0560">Oxidoreductase</keyword>
<dbReference type="EMBL" id="JAAAIP010001070">
    <property type="protein sequence ID" value="KAG0310415.1"/>
    <property type="molecule type" value="Genomic_DNA"/>
</dbReference>
<keyword evidence="7" id="KW-1185">Reference proteome</keyword>
<evidence type="ECO:0000313" key="7">
    <source>
        <dbReference type="Proteomes" id="UP000738325"/>
    </source>
</evidence>
<dbReference type="OrthoDB" id="2690153at2759"/>
<organism evidence="6 7">
    <name type="scientific">Dissophora globulifera</name>
    <dbReference type="NCBI Taxonomy" id="979702"/>
    <lineage>
        <taxon>Eukaryota</taxon>
        <taxon>Fungi</taxon>
        <taxon>Fungi incertae sedis</taxon>
        <taxon>Mucoromycota</taxon>
        <taxon>Mortierellomycotina</taxon>
        <taxon>Mortierellomycetes</taxon>
        <taxon>Mortierellales</taxon>
        <taxon>Mortierellaceae</taxon>
        <taxon>Dissophora</taxon>
    </lineage>
</organism>
<dbReference type="Pfam" id="PF01494">
    <property type="entry name" value="FAD_binding_3"/>
    <property type="match status" value="1"/>
</dbReference>
<evidence type="ECO:0000256" key="4">
    <source>
        <dbReference type="ARBA" id="ARBA00023002"/>
    </source>
</evidence>
<dbReference type="AlphaFoldDB" id="A0A9P6R3H4"/>
<sequence>MGVQVRIIDRDMDLPPFPKAIAIQPRFPEIMQMSGLIDQFLELGLPMTDFRFYIIETCKILIKELDKMDVQIDRGWELLDTEFVEDSGHTFVETIIRTALPGEIATPDNKFVTGDVDVFAKHTQKEYEMQVVRSEYLVSADGARSTVRYKLSISFPGRTRSHKTIMWDGTYECDLDLASITFIHGVNKTPMVSFQLPSGARRITVEAGEIEPDEDFSKTLQDLTTDKLEELVNDCIAPAKFKVKETNWLTIFKVNERHAENFVHKNRIFLAGDSAHVQSPSGRQGLNTGWHDAHNLAWKLAERHQSLGYDQNENYLHPVVDNLSVTEAFGLDDEAYVLDVLYQKNTLNKSHATQAAPTSRFQVGVCAQDVSLRLLRAVIGMIQDSESIRLHELTAGIGCFHILIFASDMLNLRTDTAGATEIKGVSTTTAKELKQSVEKYLSIWRSKWSYVSNMLDGHKDQNLFKVHDISGSAVLGESEEMINGNDNRNRNSVKSLADKRMGDVRIYMDDTKIVHNKYGFASSQGAGDIVVIRPDSQV</sequence>
<dbReference type="GO" id="GO:0016709">
    <property type="term" value="F:oxidoreductase activity, acting on paired donors, with incorporation or reduction of molecular oxygen, NAD(P)H as one donor, and incorporation of one atom of oxygen"/>
    <property type="evidence" value="ECO:0007669"/>
    <property type="project" value="UniProtKB-ARBA"/>
</dbReference>
<feature type="domain" description="FAD-binding" evidence="5">
    <location>
        <begin position="2"/>
        <end position="303"/>
    </location>
</feature>
<name>A0A9P6R3H4_9FUNG</name>
<accession>A0A9P6R3H4</accession>
<evidence type="ECO:0000256" key="3">
    <source>
        <dbReference type="ARBA" id="ARBA00022827"/>
    </source>
</evidence>
<proteinExistence type="predicted"/>